<comment type="caution">
    <text evidence="1">The sequence shown here is derived from an EMBL/GenBank/DDBJ whole genome shotgun (WGS) entry which is preliminary data.</text>
</comment>
<accession>A0ACB9QJ97</accession>
<dbReference type="Proteomes" id="UP001057402">
    <property type="component" value="Chromosome 6"/>
</dbReference>
<evidence type="ECO:0000313" key="2">
    <source>
        <dbReference type="Proteomes" id="UP001057402"/>
    </source>
</evidence>
<dbReference type="EMBL" id="CM042885">
    <property type="protein sequence ID" value="KAI4366525.1"/>
    <property type="molecule type" value="Genomic_DNA"/>
</dbReference>
<name>A0ACB9QJ97_9MYRT</name>
<evidence type="ECO:0000313" key="1">
    <source>
        <dbReference type="EMBL" id="KAI4366525.1"/>
    </source>
</evidence>
<organism evidence="1 2">
    <name type="scientific">Melastoma candidum</name>
    <dbReference type="NCBI Taxonomy" id="119954"/>
    <lineage>
        <taxon>Eukaryota</taxon>
        <taxon>Viridiplantae</taxon>
        <taxon>Streptophyta</taxon>
        <taxon>Embryophyta</taxon>
        <taxon>Tracheophyta</taxon>
        <taxon>Spermatophyta</taxon>
        <taxon>Magnoliopsida</taxon>
        <taxon>eudicotyledons</taxon>
        <taxon>Gunneridae</taxon>
        <taxon>Pentapetalae</taxon>
        <taxon>rosids</taxon>
        <taxon>malvids</taxon>
        <taxon>Myrtales</taxon>
        <taxon>Melastomataceae</taxon>
        <taxon>Melastomatoideae</taxon>
        <taxon>Melastomateae</taxon>
        <taxon>Melastoma</taxon>
    </lineage>
</organism>
<protein>
    <submittedName>
        <fullName evidence="1">Uncharacterized protein</fullName>
    </submittedName>
</protein>
<reference evidence="2" key="1">
    <citation type="journal article" date="2023" name="Front. Plant Sci.">
        <title>Chromosomal-level genome assembly of Melastoma candidum provides insights into trichome evolution.</title>
        <authorList>
            <person name="Zhong Y."/>
            <person name="Wu W."/>
            <person name="Sun C."/>
            <person name="Zou P."/>
            <person name="Liu Y."/>
            <person name="Dai S."/>
            <person name="Zhou R."/>
        </authorList>
    </citation>
    <scope>NUCLEOTIDE SEQUENCE [LARGE SCALE GENOMIC DNA]</scope>
</reference>
<gene>
    <name evidence="1" type="ORF">MLD38_022394</name>
</gene>
<keyword evidence="2" id="KW-1185">Reference proteome</keyword>
<sequence length="121" mass="12955">MSAGDQHYGTFCLGVTRNDAMLPGPAIPLLSQGGSWDSQQFFLEGNTRSIKFVALKSAATLNPFCSASYAADVTNVIFNISALNLVRLSLAVVAFLAVILSVPMSIYSLSLPLPYLLEVRV</sequence>
<proteinExistence type="predicted"/>